<dbReference type="PANTHER" id="PTHR30579:SF7">
    <property type="entry name" value="HTH-TYPE TRANSCRIPTIONAL REGULATOR LRHA-RELATED"/>
    <property type="match status" value="1"/>
</dbReference>
<dbReference type="PROSITE" id="PS50931">
    <property type="entry name" value="HTH_LYSR"/>
    <property type="match status" value="1"/>
</dbReference>
<dbReference type="EMBL" id="VHLH01000040">
    <property type="protein sequence ID" value="TPW25984.1"/>
    <property type="molecule type" value="Genomic_DNA"/>
</dbReference>
<dbReference type="InterPro" id="IPR036388">
    <property type="entry name" value="WH-like_DNA-bd_sf"/>
</dbReference>
<gene>
    <name evidence="6" type="primary">lrhA</name>
    <name evidence="6" type="ORF">FJU11_16735</name>
</gene>
<reference evidence="6 7" key="1">
    <citation type="submission" date="2019-06" db="EMBL/GenBank/DDBJ databases">
        <authorList>
            <person name="Li M."/>
        </authorList>
    </citation>
    <scope>NUCLEOTIDE SEQUENCE [LARGE SCALE GENOMIC DNA]</scope>
    <source>
        <strain evidence="6 7">BGMRC6574</strain>
    </source>
</reference>
<dbReference type="Pfam" id="PF00126">
    <property type="entry name" value="HTH_1"/>
    <property type="match status" value="1"/>
</dbReference>
<sequence length="283" mass="31667">MRNLDLDLLRTFIAIADERSFVAAAERVHRTQSAVSQQMQRLESLVDKTLLIKSGRTKCLTEDGLRLLDYARRIVALNDEANIALAAAPGQVDVVRLGANHDMADTVLPNTLQRIAKNHPNVLLEIRTGRSPFLMEEMAKGELDLAITTRLDPNRPRMTLRTSPTVWLCAADFAEERNRPAPLIVSNEPSLFRAIAIEALDAAHIPWRIAYLTLNLGAIRAAVRAGLGVTARNIEMLTPDLRVIGEREGMPPLRPVTFYLYMRDEGVSEAVKRVFETFRTMAF</sequence>
<comment type="caution">
    <text evidence="6">The sequence shown here is derived from an EMBL/GenBank/DDBJ whole genome shotgun (WGS) entry which is preliminary data.</text>
</comment>
<organism evidence="6 7">
    <name type="scientific">Pararhizobium mangrovi</name>
    <dbReference type="NCBI Taxonomy" id="2590452"/>
    <lineage>
        <taxon>Bacteria</taxon>
        <taxon>Pseudomonadati</taxon>
        <taxon>Pseudomonadota</taxon>
        <taxon>Alphaproteobacteria</taxon>
        <taxon>Hyphomicrobiales</taxon>
        <taxon>Rhizobiaceae</taxon>
        <taxon>Rhizobium/Agrobacterium group</taxon>
        <taxon>Pararhizobium</taxon>
    </lineage>
</organism>
<evidence type="ECO:0000256" key="3">
    <source>
        <dbReference type="ARBA" id="ARBA00023125"/>
    </source>
</evidence>
<dbReference type="InterPro" id="IPR000847">
    <property type="entry name" value="LysR_HTH_N"/>
</dbReference>
<dbReference type="RefSeq" id="WP_141168226.1">
    <property type="nucleotide sequence ID" value="NZ_VHLH01000040.1"/>
</dbReference>
<keyword evidence="7" id="KW-1185">Reference proteome</keyword>
<dbReference type="InterPro" id="IPR036390">
    <property type="entry name" value="WH_DNA-bd_sf"/>
</dbReference>
<dbReference type="InterPro" id="IPR050176">
    <property type="entry name" value="LTTR"/>
</dbReference>
<dbReference type="Pfam" id="PF03466">
    <property type="entry name" value="LysR_substrate"/>
    <property type="match status" value="1"/>
</dbReference>
<dbReference type="GO" id="GO:0003700">
    <property type="term" value="F:DNA-binding transcription factor activity"/>
    <property type="evidence" value="ECO:0007669"/>
    <property type="project" value="InterPro"/>
</dbReference>
<dbReference type="InterPro" id="IPR005119">
    <property type="entry name" value="LysR_subst-bd"/>
</dbReference>
<proteinExistence type="inferred from homology"/>
<dbReference type="OrthoDB" id="8097684at2"/>
<dbReference type="GO" id="GO:0003677">
    <property type="term" value="F:DNA binding"/>
    <property type="evidence" value="ECO:0007669"/>
    <property type="project" value="UniProtKB-KW"/>
</dbReference>
<evidence type="ECO:0000256" key="1">
    <source>
        <dbReference type="ARBA" id="ARBA00009437"/>
    </source>
</evidence>
<evidence type="ECO:0000313" key="6">
    <source>
        <dbReference type="EMBL" id="TPW25984.1"/>
    </source>
</evidence>
<dbReference type="Gene3D" id="1.10.10.10">
    <property type="entry name" value="Winged helix-like DNA-binding domain superfamily/Winged helix DNA-binding domain"/>
    <property type="match status" value="1"/>
</dbReference>
<dbReference type="Proteomes" id="UP000320314">
    <property type="component" value="Unassembled WGS sequence"/>
</dbReference>
<keyword evidence="4" id="KW-0804">Transcription</keyword>
<dbReference type="Gene3D" id="3.40.190.10">
    <property type="entry name" value="Periplasmic binding protein-like II"/>
    <property type="match status" value="2"/>
</dbReference>
<keyword evidence="2" id="KW-0805">Transcription regulation</keyword>
<dbReference type="SUPFAM" id="SSF53850">
    <property type="entry name" value="Periplasmic binding protein-like II"/>
    <property type="match status" value="1"/>
</dbReference>
<evidence type="ECO:0000256" key="2">
    <source>
        <dbReference type="ARBA" id="ARBA00023015"/>
    </source>
</evidence>
<evidence type="ECO:0000256" key="4">
    <source>
        <dbReference type="ARBA" id="ARBA00023163"/>
    </source>
</evidence>
<dbReference type="AlphaFoldDB" id="A0A506TZ30"/>
<name>A0A506TZ30_9HYPH</name>
<feature type="domain" description="HTH lysR-type" evidence="5">
    <location>
        <begin position="4"/>
        <end position="61"/>
    </location>
</feature>
<comment type="similarity">
    <text evidence="1">Belongs to the LysR transcriptional regulatory family.</text>
</comment>
<protein>
    <submittedName>
        <fullName evidence="6">Transcriptional regulator LrhA</fullName>
    </submittedName>
</protein>
<dbReference type="SUPFAM" id="SSF46785">
    <property type="entry name" value="Winged helix' DNA-binding domain"/>
    <property type="match status" value="1"/>
</dbReference>
<evidence type="ECO:0000313" key="7">
    <source>
        <dbReference type="Proteomes" id="UP000320314"/>
    </source>
</evidence>
<evidence type="ECO:0000259" key="5">
    <source>
        <dbReference type="PROSITE" id="PS50931"/>
    </source>
</evidence>
<dbReference type="PANTHER" id="PTHR30579">
    <property type="entry name" value="TRANSCRIPTIONAL REGULATOR"/>
    <property type="match status" value="1"/>
</dbReference>
<keyword evidence="3" id="KW-0238">DNA-binding</keyword>
<accession>A0A506TZ30</accession>